<dbReference type="Proteomes" id="UP000197068">
    <property type="component" value="Unassembled WGS sequence"/>
</dbReference>
<dbReference type="EMBL" id="BDQM01000001">
    <property type="protein sequence ID" value="GAW94650.1"/>
    <property type="molecule type" value="Genomic_DNA"/>
</dbReference>
<proteinExistence type="predicted"/>
<name>A0ABQ0MQL7_9GAMM</name>
<evidence type="ECO:0000313" key="2">
    <source>
        <dbReference type="Proteomes" id="UP000197068"/>
    </source>
</evidence>
<dbReference type="RefSeq" id="WP_057182291.1">
    <property type="nucleotide sequence ID" value="NZ_BDQM01000001.1"/>
</dbReference>
<sequence length="261" mass="28885">MCLANFYGFAAGRESKSFCNNITEEIDGVDWRLDDLGGNEFTHKIKSADLVIIVANLNSHFEAKQVEFMVMVAEKLAVPILVYSLYPIKFALQASEQGISLELLDSINKATVVMQLDGDLLASGMIATTPFIQYYLAKGLELLSINLILTIKAIVEPVTQQELIGVDFTDYCLAFANKGFYQTKLYTQETLFKAEVNSDSWLKAKVIIVTIFLSTDHALDVFSATSTSICNMLEESNALLLFAPVIAEHAQDEAVIALLYK</sequence>
<gene>
    <name evidence="1" type="ORF">MTCD1_00247</name>
</gene>
<accession>A0ABQ0MQL7</accession>
<evidence type="ECO:0000313" key="1">
    <source>
        <dbReference type="EMBL" id="GAW94650.1"/>
    </source>
</evidence>
<organism evidence="1 2">
    <name type="scientific">Colwellia marinimaniae</name>
    <dbReference type="NCBI Taxonomy" id="1513592"/>
    <lineage>
        <taxon>Bacteria</taxon>
        <taxon>Pseudomonadati</taxon>
        <taxon>Pseudomonadota</taxon>
        <taxon>Gammaproteobacteria</taxon>
        <taxon>Alteromonadales</taxon>
        <taxon>Colwelliaceae</taxon>
        <taxon>Colwellia</taxon>
    </lineage>
</organism>
<protein>
    <submittedName>
        <fullName evidence="1">Uncharacterized protein</fullName>
    </submittedName>
</protein>
<keyword evidence="2" id="KW-1185">Reference proteome</keyword>
<comment type="caution">
    <text evidence="1">The sequence shown here is derived from an EMBL/GenBank/DDBJ whole genome shotgun (WGS) entry which is preliminary data.</text>
</comment>
<reference evidence="1 2" key="1">
    <citation type="submission" date="2017-06" db="EMBL/GenBank/DDBJ databases">
        <title>Whole Genome Sequences of Colwellia marinimaniae MTCD1.</title>
        <authorList>
            <person name="Kusumoto H."/>
            <person name="Inoue M."/>
            <person name="Tanikawa K."/>
            <person name="Maeji H."/>
            <person name="Cameron J.H."/>
            <person name="Bartlett D.H."/>
        </authorList>
    </citation>
    <scope>NUCLEOTIDE SEQUENCE [LARGE SCALE GENOMIC DNA]</scope>
    <source>
        <strain evidence="1 2">MTCD1</strain>
    </source>
</reference>